<dbReference type="AlphaFoldDB" id="X0XML0"/>
<accession>X0XML0</accession>
<reference evidence="1" key="1">
    <citation type="journal article" date="2014" name="Front. Microbiol.">
        <title>High frequency of phylogenetically diverse reductive dehalogenase-homologous genes in deep subseafloor sedimentary metagenomes.</title>
        <authorList>
            <person name="Kawai M."/>
            <person name="Futagami T."/>
            <person name="Toyoda A."/>
            <person name="Takaki Y."/>
            <person name="Nishi S."/>
            <person name="Hori S."/>
            <person name="Arai W."/>
            <person name="Tsubouchi T."/>
            <person name="Morono Y."/>
            <person name="Uchiyama I."/>
            <person name="Ito T."/>
            <person name="Fujiyama A."/>
            <person name="Inagaki F."/>
            <person name="Takami H."/>
        </authorList>
    </citation>
    <scope>NUCLEOTIDE SEQUENCE</scope>
    <source>
        <strain evidence="1">Expedition CK06-06</strain>
    </source>
</reference>
<feature type="non-terminal residue" evidence="1">
    <location>
        <position position="1"/>
    </location>
</feature>
<proteinExistence type="predicted"/>
<comment type="caution">
    <text evidence="1">The sequence shown here is derived from an EMBL/GenBank/DDBJ whole genome shotgun (WGS) entry which is preliminary data.</text>
</comment>
<name>X0XML0_9ZZZZ</name>
<evidence type="ECO:0000313" key="1">
    <source>
        <dbReference type="EMBL" id="GAG44415.1"/>
    </source>
</evidence>
<gene>
    <name evidence="1" type="ORF">S01H1_78260</name>
</gene>
<sequence>KKPPARAKAIADKLGGELRRIKNVQSGKLGAKGEKTISAKLTLVLNAFNKCAKRTNLKIDSISITDKNISLQGSTSSRAKTLELLKALEQNGLESSRESIESKGGRDNFRIMIASK</sequence>
<organism evidence="1">
    <name type="scientific">marine sediment metagenome</name>
    <dbReference type="NCBI Taxonomy" id="412755"/>
    <lineage>
        <taxon>unclassified sequences</taxon>
        <taxon>metagenomes</taxon>
        <taxon>ecological metagenomes</taxon>
    </lineage>
</organism>
<dbReference type="EMBL" id="BARS01052654">
    <property type="protein sequence ID" value="GAG44415.1"/>
    <property type="molecule type" value="Genomic_DNA"/>
</dbReference>
<protein>
    <submittedName>
        <fullName evidence="1">Uncharacterized protein</fullName>
    </submittedName>
</protein>